<dbReference type="Proteomes" id="UP000274271">
    <property type="component" value="Unassembled WGS sequence"/>
</dbReference>
<reference evidence="1 2" key="1">
    <citation type="submission" date="2018-11" db="EMBL/GenBank/DDBJ databases">
        <authorList>
            <person name="Zhou Z."/>
            <person name="Wang G."/>
        </authorList>
    </citation>
    <scope>NUCLEOTIDE SEQUENCE [LARGE SCALE GENOMIC DNA]</scope>
    <source>
        <strain evidence="1 2">KCTC42998</strain>
    </source>
</reference>
<organism evidence="1 2">
    <name type="scientific">Larkinella knui</name>
    <dbReference type="NCBI Taxonomy" id="2025310"/>
    <lineage>
        <taxon>Bacteria</taxon>
        <taxon>Pseudomonadati</taxon>
        <taxon>Bacteroidota</taxon>
        <taxon>Cytophagia</taxon>
        <taxon>Cytophagales</taxon>
        <taxon>Spirosomataceae</taxon>
        <taxon>Larkinella</taxon>
    </lineage>
</organism>
<gene>
    <name evidence="1" type="ORF">EHT87_15170</name>
</gene>
<dbReference type="PROSITE" id="PS51257">
    <property type="entry name" value="PROKAR_LIPOPROTEIN"/>
    <property type="match status" value="1"/>
</dbReference>
<name>A0A3P1CK71_9BACT</name>
<keyword evidence="2" id="KW-1185">Reference proteome</keyword>
<comment type="caution">
    <text evidence="1">The sequence shown here is derived from an EMBL/GenBank/DDBJ whole genome shotgun (WGS) entry which is preliminary data.</text>
</comment>
<dbReference type="OrthoDB" id="963335at2"/>
<protein>
    <recommendedName>
        <fullName evidence="3">Lipocalin-like domain-containing protein</fullName>
    </recommendedName>
</protein>
<evidence type="ECO:0008006" key="3">
    <source>
        <dbReference type="Google" id="ProtNLM"/>
    </source>
</evidence>
<dbReference type="RefSeq" id="WP_124907498.1">
    <property type="nucleotide sequence ID" value="NZ_RQJP01000003.1"/>
</dbReference>
<proteinExistence type="predicted"/>
<accession>A0A3P1CK71</accession>
<dbReference type="EMBL" id="RQJP01000003">
    <property type="protein sequence ID" value="RRB13600.1"/>
    <property type="molecule type" value="Genomic_DNA"/>
</dbReference>
<evidence type="ECO:0000313" key="1">
    <source>
        <dbReference type="EMBL" id="RRB13600.1"/>
    </source>
</evidence>
<sequence>MKKFFGTIAPLLPLLFLAIGCKKDNGFDAGGPVTSYLLGKWQLEKIVSPSGTKVGPQIGYSEMVEIGNDGSGDYEKLFRNGSLLFTDSWLRSPAPVASSKNLTITVFYFNHGKRFFKLTGKGDTRTMEASDYIPEAGARPDTVRYFYSLMH</sequence>
<evidence type="ECO:0000313" key="2">
    <source>
        <dbReference type="Proteomes" id="UP000274271"/>
    </source>
</evidence>
<dbReference type="AlphaFoldDB" id="A0A3P1CK71"/>